<dbReference type="RefSeq" id="WP_241058418.1">
    <property type="nucleotide sequence ID" value="NZ_JAKWJU010000002.1"/>
</dbReference>
<dbReference type="Gene3D" id="3.40.630.10">
    <property type="entry name" value="Zn peptidases"/>
    <property type="match status" value="1"/>
</dbReference>
<gene>
    <name evidence="1" type="ORF">MMA15_07855</name>
</gene>
<dbReference type="Pfam" id="PF01546">
    <property type="entry name" value="Peptidase_M20"/>
    <property type="match status" value="1"/>
</dbReference>
<reference evidence="1" key="2">
    <citation type="journal article" date="2023" name="Int. J. Syst. Evol. Microbiol.">
        <title>Streptomyces marispadix sp. nov., isolated from marine beach sediment of the Northern Coast of Portugal.</title>
        <authorList>
            <person name="dos Santos J.D.N."/>
            <person name="Vitorino I.R."/>
            <person name="Kallscheuer N."/>
            <person name="Srivastava A."/>
            <person name="Krautwurst S."/>
            <person name="Marz M."/>
            <person name="Jogler C."/>
            <person name="Lobo Da Cunha A."/>
            <person name="Catita J."/>
            <person name="Goncalves H."/>
            <person name="Gonzalez I."/>
            <person name="Reyes F."/>
            <person name="Lage O.M."/>
        </authorList>
    </citation>
    <scope>NUCLEOTIDE SEQUENCE</scope>
    <source>
        <strain evidence="1">M600PL45_2</strain>
    </source>
</reference>
<evidence type="ECO:0000313" key="2">
    <source>
        <dbReference type="Proteomes" id="UP001166784"/>
    </source>
</evidence>
<organism evidence="1 2">
    <name type="scientific">Streptomyces marispadix</name>
    <dbReference type="NCBI Taxonomy" id="2922868"/>
    <lineage>
        <taxon>Bacteria</taxon>
        <taxon>Bacillati</taxon>
        <taxon>Actinomycetota</taxon>
        <taxon>Actinomycetes</taxon>
        <taxon>Kitasatosporales</taxon>
        <taxon>Streptomycetaceae</taxon>
        <taxon>Streptomyces</taxon>
    </lineage>
</organism>
<reference evidence="1" key="1">
    <citation type="submission" date="2022-03" db="EMBL/GenBank/DDBJ databases">
        <authorList>
            <person name="Santos J.D.N."/>
            <person name="Kallscheuer N."/>
            <person name="Jogler C."/>
            <person name="Lage O.M."/>
        </authorList>
    </citation>
    <scope>NUCLEOTIDE SEQUENCE</scope>
    <source>
        <strain evidence="1">M600PL45_2</strain>
    </source>
</reference>
<dbReference type="SUPFAM" id="SSF53187">
    <property type="entry name" value="Zn-dependent exopeptidases"/>
    <property type="match status" value="1"/>
</dbReference>
<comment type="caution">
    <text evidence="1">The sequence shown here is derived from an EMBL/GenBank/DDBJ whole genome shotgun (WGS) entry which is preliminary data.</text>
</comment>
<dbReference type="EMBL" id="JAKWJU010000002">
    <property type="protein sequence ID" value="MCH6160334.1"/>
    <property type="molecule type" value="Genomic_DNA"/>
</dbReference>
<evidence type="ECO:0000313" key="1">
    <source>
        <dbReference type="EMBL" id="MCH6160334.1"/>
    </source>
</evidence>
<keyword evidence="2" id="KW-1185">Reference proteome</keyword>
<accession>A0ABS9SVP2</accession>
<dbReference type="Proteomes" id="UP001166784">
    <property type="component" value="Unassembled WGS sequence"/>
</dbReference>
<protein>
    <submittedName>
        <fullName evidence="1">M20/M25/M40 family metallo-hydrolase</fullName>
    </submittedName>
</protein>
<sequence length="96" mass="10350">MDQPFFADPDGQVVAAVNAAYRTVRGEEQPTGAVRPYCFYGSDASLLQHAAGMPGLVCGPGGKYNTMPDERVRISDYLDMVRIHQLTVEAICGLDG</sequence>
<dbReference type="InterPro" id="IPR002933">
    <property type="entry name" value="Peptidase_M20"/>
</dbReference>
<name>A0ABS9SVP2_9ACTN</name>
<proteinExistence type="predicted"/>